<name>A0AAW8B3V1_9GAMM</name>
<feature type="chain" id="PRO_5043947766" description="Outer-membrane lipoprotein LolB" evidence="14">
    <location>
        <begin position="18"/>
        <end position="200"/>
    </location>
</feature>
<dbReference type="EMBL" id="JAUUUU010000002">
    <property type="protein sequence ID" value="MDP1520219.1"/>
    <property type="molecule type" value="Genomic_DNA"/>
</dbReference>
<dbReference type="AlphaFoldDB" id="A0AAW8B3V1"/>
<dbReference type="Gene3D" id="2.50.20.10">
    <property type="entry name" value="Lipoprotein localisation LolA/LolB/LppX"/>
    <property type="match status" value="1"/>
</dbReference>
<evidence type="ECO:0000256" key="12">
    <source>
        <dbReference type="ARBA" id="ARBA00023288"/>
    </source>
</evidence>
<keyword evidence="5 13" id="KW-0813">Transport</keyword>
<dbReference type="GO" id="GO:0044874">
    <property type="term" value="P:lipoprotein localization to outer membrane"/>
    <property type="evidence" value="ECO:0007669"/>
    <property type="project" value="UniProtKB-UniRule"/>
</dbReference>
<keyword evidence="8 13" id="KW-0472">Membrane</keyword>
<dbReference type="NCBIfam" id="TIGR00548">
    <property type="entry name" value="lolB"/>
    <property type="match status" value="1"/>
</dbReference>
<evidence type="ECO:0000256" key="3">
    <source>
        <dbReference type="ARBA" id="ARBA00011245"/>
    </source>
</evidence>
<keyword evidence="6 13" id="KW-0732">Signal</keyword>
<dbReference type="CDD" id="cd16326">
    <property type="entry name" value="LolB"/>
    <property type="match status" value="1"/>
</dbReference>
<reference evidence="15" key="1">
    <citation type="journal article" date="2010" name="Int. J. Syst. Evol. Microbiol.">
        <title>Porticoccus litoralis gen. nov., sp. nov., a gammaproteobacterium isolated from the Yellow Sea.</title>
        <authorList>
            <person name="Oh H.M."/>
            <person name="Kim H."/>
            <person name="Kim K.M."/>
            <person name="Min G.S."/>
            <person name="Cho J.C."/>
        </authorList>
    </citation>
    <scope>NUCLEOTIDE SEQUENCE</scope>
    <source>
        <strain evidence="15">DSM 25064</strain>
    </source>
</reference>
<comment type="function">
    <text evidence="13">Plays a critical role in the incorporation of lipoproteins in the outer membrane after they are released by the LolA protein.</text>
</comment>
<comment type="caution">
    <text evidence="15">The sequence shown here is derived from an EMBL/GenBank/DDBJ whole genome shotgun (WGS) entry which is preliminary data.</text>
</comment>
<evidence type="ECO:0000313" key="16">
    <source>
        <dbReference type="Proteomes" id="UP001178354"/>
    </source>
</evidence>
<gene>
    <name evidence="13 15" type="primary">lolB</name>
    <name evidence="15" type="ORF">Q8A57_04480</name>
</gene>
<keyword evidence="10 13" id="KW-0143">Chaperone</keyword>
<accession>A0AAW8B3V1</accession>
<evidence type="ECO:0000256" key="4">
    <source>
        <dbReference type="ARBA" id="ARBA00016202"/>
    </source>
</evidence>
<dbReference type="InterPro" id="IPR029046">
    <property type="entry name" value="LolA/LolB/LppX"/>
</dbReference>
<dbReference type="Pfam" id="PF03550">
    <property type="entry name" value="LolB"/>
    <property type="match status" value="1"/>
</dbReference>
<feature type="signal peptide" evidence="14">
    <location>
        <begin position="1"/>
        <end position="17"/>
    </location>
</feature>
<keyword evidence="9 13" id="KW-0564">Palmitate</keyword>
<protein>
    <recommendedName>
        <fullName evidence="4 13">Outer-membrane lipoprotein LolB</fullName>
    </recommendedName>
</protein>
<keyword evidence="7 13" id="KW-0653">Protein transport</keyword>
<evidence type="ECO:0000256" key="5">
    <source>
        <dbReference type="ARBA" id="ARBA00022448"/>
    </source>
</evidence>
<evidence type="ECO:0000256" key="10">
    <source>
        <dbReference type="ARBA" id="ARBA00023186"/>
    </source>
</evidence>
<dbReference type="PROSITE" id="PS51257">
    <property type="entry name" value="PROKAR_LIPOPROTEIN"/>
    <property type="match status" value="1"/>
</dbReference>
<evidence type="ECO:0000256" key="11">
    <source>
        <dbReference type="ARBA" id="ARBA00023237"/>
    </source>
</evidence>
<keyword evidence="12 13" id="KW-0449">Lipoprotein</keyword>
<dbReference type="InterPro" id="IPR004565">
    <property type="entry name" value="OM_lipoprot_LolB"/>
</dbReference>
<evidence type="ECO:0000256" key="7">
    <source>
        <dbReference type="ARBA" id="ARBA00022927"/>
    </source>
</evidence>
<evidence type="ECO:0000256" key="1">
    <source>
        <dbReference type="ARBA" id="ARBA00004459"/>
    </source>
</evidence>
<proteinExistence type="inferred from homology"/>
<evidence type="ECO:0000256" key="2">
    <source>
        <dbReference type="ARBA" id="ARBA00009696"/>
    </source>
</evidence>
<comment type="subcellular location">
    <subcellularLocation>
        <location evidence="1 13">Cell outer membrane</location>
        <topology evidence="1 13">Lipid-anchor</topology>
    </subcellularLocation>
</comment>
<dbReference type="GO" id="GO:0009279">
    <property type="term" value="C:cell outer membrane"/>
    <property type="evidence" value="ECO:0007669"/>
    <property type="project" value="UniProtKB-SubCell"/>
</dbReference>
<keyword evidence="16" id="KW-1185">Reference proteome</keyword>
<comment type="similarity">
    <text evidence="2 13">Belongs to the LolB family.</text>
</comment>
<evidence type="ECO:0000256" key="13">
    <source>
        <dbReference type="HAMAP-Rule" id="MF_00233"/>
    </source>
</evidence>
<dbReference type="RefSeq" id="WP_305169786.1">
    <property type="nucleotide sequence ID" value="NZ_JAUUUU010000002.1"/>
</dbReference>
<sequence length="200" mass="22514">MRLLALIFATLFLGACASHTPRPEPVISDWQQHQSALQNFNSWQLEGKLGYRDSRDGGSAWLNWQQSSDAFKLLLSGPFGTGATQILGNSHHAELRRSGKETLYSPSPAALTEQLFGWQWPVDELHFWIRGIPAPNTTQDVSSHNLDGTLSTLTQANWQLQFSGYQQVGPWILPGRIRGNSGEYSFTLVIKQWHLDMENH</sequence>
<dbReference type="Proteomes" id="UP001178354">
    <property type="component" value="Unassembled WGS sequence"/>
</dbReference>
<keyword evidence="11 13" id="KW-0998">Cell outer membrane</keyword>
<comment type="subunit">
    <text evidence="3 13">Monomer.</text>
</comment>
<evidence type="ECO:0000256" key="6">
    <source>
        <dbReference type="ARBA" id="ARBA00022729"/>
    </source>
</evidence>
<reference evidence="15" key="2">
    <citation type="submission" date="2023-08" db="EMBL/GenBank/DDBJ databases">
        <authorList>
            <person name="Luo J."/>
        </authorList>
    </citation>
    <scope>NUCLEOTIDE SEQUENCE</scope>
    <source>
        <strain evidence="15">DSM 25064</strain>
    </source>
</reference>
<dbReference type="GO" id="GO:0015031">
    <property type="term" value="P:protein transport"/>
    <property type="evidence" value="ECO:0007669"/>
    <property type="project" value="UniProtKB-KW"/>
</dbReference>
<dbReference type="HAMAP" id="MF_00233">
    <property type="entry name" value="LolB"/>
    <property type="match status" value="1"/>
</dbReference>
<evidence type="ECO:0000256" key="9">
    <source>
        <dbReference type="ARBA" id="ARBA00023139"/>
    </source>
</evidence>
<evidence type="ECO:0000256" key="8">
    <source>
        <dbReference type="ARBA" id="ARBA00023136"/>
    </source>
</evidence>
<dbReference type="SUPFAM" id="SSF89392">
    <property type="entry name" value="Prokaryotic lipoproteins and lipoprotein localization factors"/>
    <property type="match status" value="1"/>
</dbReference>
<evidence type="ECO:0000256" key="14">
    <source>
        <dbReference type="SAM" id="SignalP"/>
    </source>
</evidence>
<evidence type="ECO:0000313" key="15">
    <source>
        <dbReference type="EMBL" id="MDP1520219.1"/>
    </source>
</evidence>
<organism evidence="15 16">
    <name type="scientific">Porticoccus litoralis</name>
    <dbReference type="NCBI Taxonomy" id="434086"/>
    <lineage>
        <taxon>Bacteria</taxon>
        <taxon>Pseudomonadati</taxon>
        <taxon>Pseudomonadota</taxon>
        <taxon>Gammaproteobacteria</taxon>
        <taxon>Cellvibrionales</taxon>
        <taxon>Porticoccaceae</taxon>
        <taxon>Porticoccus</taxon>
    </lineage>
</organism>